<dbReference type="InterPro" id="IPR036866">
    <property type="entry name" value="RibonucZ/Hydroxyglut_hydro"/>
</dbReference>
<dbReference type="AlphaFoldDB" id="A0A329MV12"/>
<comment type="catalytic activity">
    <reaction evidence="2">
        <text>3',5'-cyclic CMP + H2O = CMP + H(+)</text>
        <dbReference type="Rhea" id="RHEA:72675"/>
        <dbReference type="ChEBI" id="CHEBI:15377"/>
        <dbReference type="ChEBI" id="CHEBI:15378"/>
        <dbReference type="ChEBI" id="CHEBI:58003"/>
        <dbReference type="ChEBI" id="CHEBI:60377"/>
    </reaction>
    <physiologicalReaction direction="left-to-right" evidence="2">
        <dbReference type="Rhea" id="RHEA:72676"/>
    </physiologicalReaction>
</comment>
<dbReference type="Proteomes" id="UP000250369">
    <property type="component" value="Unassembled WGS sequence"/>
</dbReference>
<dbReference type="EMBL" id="QMFB01000003">
    <property type="protein sequence ID" value="RAV21787.1"/>
    <property type="molecule type" value="Genomic_DNA"/>
</dbReference>
<dbReference type="NCBIfam" id="NF001911">
    <property type="entry name" value="PRK00685.1"/>
    <property type="match status" value="1"/>
</dbReference>
<proteinExistence type="inferred from homology"/>
<accession>A0A329MV12</accession>
<evidence type="ECO:0000256" key="3">
    <source>
        <dbReference type="ARBA" id="ARBA00034301"/>
    </source>
</evidence>
<dbReference type="GO" id="GO:0016787">
    <property type="term" value="F:hydrolase activity"/>
    <property type="evidence" value="ECO:0007669"/>
    <property type="project" value="UniProtKB-UniRule"/>
</dbReference>
<dbReference type="HAMAP" id="MF_00457">
    <property type="entry name" value="UPF0173"/>
    <property type="match status" value="1"/>
</dbReference>
<dbReference type="Gene3D" id="3.60.15.10">
    <property type="entry name" value="Ribonuclease Z/Hydroxyacylglutathione hydrolase-like"/>
    <property type="match status" value="1"/>
</dbReference>
<evidence type="ECO:0000313" key="8">
    <source>
        <dbReference type="Proteomes" id="UP000250369"/>
    </source>
</evidence>
<dbReference type="InterPro" id="IPR022877">
    <property type="entry name" value="UPF0173"/>
</dbReference>
<dbReference type="InterPro" id="IPR050114">
    <property type="entry name" value="UPF0173_UPF0282_UlaG_hydrolase"/>
</dbReference>
<comment type="catalytic activity">
    <reaction evidence="4">
        <text>3',5'-cyclic UMP + H2O = UMP + H(+)</text>
        <dbReference type="Rhea" id="RHEA:70575"/>
        <dbReference type="ChEBI" id="CHEBI:15377"/>
        <dbReference type="ChEBI" id="CHEBI:15378"/>
        <dbReference type="ChEBI" id="CHEBI:57865"/>
        <dbReference type="ChEBI" id="CHEBI:184387"/>
    </reaction>
    <physiologicalReaction direction="left-to-right" evidence="4">
        <dbReference type="Rhea" id="RHEA:70576"/>
    </physiologicalReaction>
</comment>
<name>A0A329MV12_9BACL</name>
<dbReference type="OrthoDB" id="9789133at2"/>
<comment type="function">
    <text evidence="3">Counteracts the endogenous Pycsar antiviral defense system. Phosphodiesterase that enables metal-dependent hydrolysis of host cyclic nucleotide Pycsar defense signals such as cCMP and cUMP.</text>
</comment>
<dbReference type="PANTHER" id="PTHR43546:SF3">
    <property type="entry name" value="UPF0173 METAL-DEPENDENT HYDROLASE MJ1163"/>
    <property type="match status" value="1"/>
</dbReference>
<dbReference type="InterPro" id="IPR001279">
    <property type="entry name" value="Metallo-B-lactamas"/>
</dbReference>
<evidence type="ECO:0000256" key="1">
    <source>
        <dbReference type="ARBA" id="ARBA00022801"/>
    </source>
</evidence>
<evidence type="ECO:0000256" key="5">
    <source>
        <dbReference type="HAMAP-Rule" id="MF_00457"/>
    </source>
</evidence>
<organism evidence="7 8">
    <name type="scientific">Paenibacillus contaminans</name>
    <dbReference type="NCBI Taxonomy" id="450362"/>
    <lineage>
        <taxon>Bacteria</taxon>
        <taxon>Bacillati</taxon>
        <taxon>Bacillota</taxon>
        <taxon>Bacilli</taxon>
        <taxon>Bacillales</taxon>
        <taxon>Paenibacillaceae</taxon>
        <taxon>Paenibacillus</taxon>
    </lineage>
</organism>
<evidence type="ECO:0000313" key="7">
    <source>
        <dbReference type="EMBL" id="RAV21787.1"/>
    </source>
</evidence>
<evidence type="ECO:0000256" key="4">
    <source>
        <dbReference type="ARBA" id="ARBA00048505"/>
    </source>
</evidence>
<gene>
    <name evidence="7" type="ORF">DQG23_06935</name>
</gene>
<feature type="domain" description="Metallo-beta-lactamase" evidence="6">
    <location>
        <begin position="7"/>
        <end position="192"/>
    </location>
</feature>
<dbReference type="RefSeq" id="WP_113030100.1">
    <property type="nucleotide sequence ID" value="NZ_QMFB01000003.1"/>
</dbReference>
<dbReference type="SMART" id="SM00849">
    <property type="entry name" value="Lactamase_B"/>
    <property type="match status" value="1"/>
</dbReference>
<dbReference type="Pfam" id="PF13483">
    <property type="entry name" value="Lactamase_B_3"/>
    <property type="match status" value="1"/>
</dbReference>
<keyword evidence="8" id="KW-1185">Reference proteome</keyword>
<dbReference type="SUPFAM" id="SSF56281">
    <property type="entry name" value="Metallo-hydrolase/oxidoreductase"/>
    <property type="match status" value="1"/>
</dbReference>
<comment type="similarity">
    <text evidence="5">Belongs to the UPF0173 family.</text>
</comment>
<protein>
    <recommendedName>
        <fullName evidence="5">UPF0173 metal-dependent hydrolase DQG23_06935</fullName>
    </recommendedName>
</protein>
<sequence>MKITYIGHSGFVVEADGHRVVIDPFLTGNPLAAVKAEDVKADAVLLTHGHSDHIGDALPIALANGCPIISNFEIAAYFSAKGAETVGMNTGGSCAFEWGSIKWTQAFHSSSIQTEDGTLIYGGQPSGLLLTMGGRTFYHTGDTALFSDLKMIGDRHAIDVCALPIGDFYTMGPDDALQAAEWVHAKLSIPIHHSTFPGIKQDALAWVERLESIGLRGIALQPGQSTEV</sequence>
<dbReference type="PANTHER" id="PTHR43546">
    <property type="entry name" value="UPF0173 METAL-DEPENDENT HYDROLASE MJ1163-RELATED"/>
    <property type="match status" value="1"/>
</dbReference>
<evidence type="ECO:0000259" key="6">
    <source>
        <dbReference type="SMART" id="SM00849"/>
    </source>
</evidence>
<evidence type="ECO:0000256" key="2">
    <source>
        <dbReference type="ARBA" id="ARBA00034221"/>
    </source>
</evidence>
<reference evidence="7 8" key="1">
    <citation type="journal article" date="2009" name="Int. J. Syst. Evol. Microbiol.">
        <title>Paenibacillus contaminans sp. nov., isolated from a contaminated laboratory plate.</title>
        <authorList>
            <person name="Chou J.H."/>
            <person name="Lee J.H."/>
            <person name="Lin M.C."/>
            <person name="Chang P.S."/>
            <person name="Arun A.B."/>
            <person name="Young C.C."/>
            <person name="Chen W.M."/>
        </authorList>
    </citation>
    <scope>NUCLEOTIDE SEQUENCE [LARGE SCALE GENOMIC DNA]</scope>
    <source>
        <strain evidence="7 8">CKOBP-6</strain>
    </source>
</reference>
<comment type="caution">
    <text evidence="7">The sequence shown here is derived from an EMBL/GenBank/DDBJ whole genome shotgun (WGS) entry which is preliminary data.</text>
</comment>
<keyword evidence="1 5" id="KW-0378">Hydrolase</keyword>